<reference evidence="12" key="2">
    <citation type="journal article" date="2022" name="Proc. Natl. Acad. Sci. U.S.A.">
        <title>Diploid-dominant life cycles characterize the early evolution of Fungi.</title>
        <authorList>
            <person name="Amses K.R."/>
            <person name="Simmons D.R."/>
            <person name="Longcore J.E."/>
            <person name="Mondo S.J."/>
            <person name="Seto K."/>
            <person name="Jeronimo G.H."/>
            <person name="Bonds A.E."/>
            <person name="Quandt C.A."/>
            <person name="Davis W.J."/>
            <person name="Chang Y."/>
            <person name="Federici B.A."/>
            <person name="Kuo A."/>
            <person name="LaButti K."/>
            <person name="Pangilinan J."/>
            <person name="Andreopoulos W."/>
            <person name="Tritt A."/>
            <person name="Riley R."/>
            <person name="Hundley H."/>
            <person name="Johnson J."/>
            <person name="Lipzen A."/>
            <person name="Barry K."/>
            <person name="Lang B.F."/>
            <person name="Cuomo C.A."/>
            <person name="Buchler N.E."/>
            <person name="Grigoriev I.V."/>
            <person name="Spatafora J.W."/>
            <person name="Stajich J.E."/>
            <person name="James T.Y."/>
        </authorList>
    </citation>
    <scope>NUCLEOTIDE SEQUENCE</scope>
    <source>
        <strain evidence="12">AG</strain>
    </source>
</reference>
<dbReference type="Pfam" id="PF15787">
    <property type="entry name" value="DUF4704"/>
    <property type="match status" value="1"/>
</dbReference>
<dbReference type="Gene3D" id="2.60.120.200">
    <property type="match status" value="1"/>
</dbReference>
<dbReference type="SUPFAM" id="SSF49899">
    <property type="entry name" value="Concanavalin A-like lectins/glucanases"/>
    <property type="match status" value="1"/>
</dbReference>
<keyword evidence="1 7" id="KW-0853">WD repeat</keyword>
<dbReference type="InterPro" id="IPR000306">
    <property type="entry name" value="Znf_FYVE"/>
</dbReference>
<dbReference type="InterPro" id="IPR051944">
    <property type="entry name" value="BEACH_domain_protein"/>
</dbReference>
<dbReference type="InterPro" id="IPR011993">
    <property type="entry name" value="PH-like_dom_sf"/>
</dbReference>
<evidence type="ECO:0000256" key="6">
    <source>
        <dbReference type="PROSITE-ProRule" id="PRU00091"/>
    </source>
</evidence>
<dbReference type="InterPro" id="IPR031570">
    <property type="entry name" value="NBEA/BDCP_DUF4704"/>
</dbReference>
<feature type="compositionally biased region" description="Acidic residues" evidence="8">
    <location>
        <begin position="2035"/>
        <end position="2049"/>
    </location>
</feature>
<evidence type="ECO:0000256" key="8">
    <source>
        <dbReference type="SAM" id="MobiDB-lite"/>
    </source>
</evidence>
<dbReference type="PROSITE" id="PS50082">
    <property type="entry name" value="WD_REPEATS_2"/>
    <property type="match status" value="1"/>
</dbReference>
<dbReference type="InterPro" id="IPR000409">
    <property type="entry name" value="BEACH_dom"/>
</dbReference>
<gene>
    <name evidence="12" type="ORF">K450DRAFT_221596</name>
</gene>
<dbReference type="Pfam" id="PF02138">
    <property type="entry name" value="Beach"/>
    <property type="match status" value="1"/>
</dbReference>
<dbReference type="PANTHER" id="PTHR46108:SF4">
    <property type="entry name" value="BLUE CHEESE"/>
    <property type="match status" value="1"/>
</dbReference>
<reference evidence="12" key="1">
    <citation type="submission" date="2021-06" db="EMBL/GenBank/DDBJ databases">
        <authorList>
            <consortium name="DOE Joint Genome Institute"/>
            <person name="Mondo S.J."/>
            <person name="Amses K.R."/>
            <person name="Simmons D.R."/>
            <person name="Longcore J.E."/>
            <person name="Seto K."/>
            <person name="Alves G.H."/>
            <person name="Bonds A.E."/>
            <person name="Quandt C.A."/>
            <person name="Davis W.J."/>
            <person name="Chang Y."/>
            <person name="Letcher P.M."/>
            <person name="Powell M.J."/>
            <person name="Kuo A."/>
            <person name="Labutti K."/>
            <person name="Pangilinan J."/>
            <person name="Andreopoulos W."/>
            <person name="Tritt A."/>
            <person name="Riley R."/>
            <person name="Hundley H."/>
            <person name="Johnson J."/>
            <person name="Lipzen A."/>
            <person name="Barry K."/>
            <person name="Berbee M.L."/>
            <person name="Buchler N.E."/>
            <person name="Grigoriev I.V."/>
            <person name="Spatafora J.W."/>
            <person name="Stajich J.E."/>
            <person name="James T.Y."/>
        </authorList>
    </citation>
    <scope>NUCLEOTIDE SEQUENCE</scope>
    <source>
        <strain evidence="12">AG</strain>
    </source>
</reference>
<keyword evidence="13" id="KW-1185">Reference proteome</keyword>
<evidence type="ECO:0000256" key="2">
    <source>
        <dbReference type="ARBA" id="ARBA00022723"/>
    </source>
</evidence>
<dbReference type="Gene3D" id="2.30.29.30">
    <property type="entry name" value="Pleckstrin-homology domain (PH domain)/Phosphotyrosine-binding domain (PTB)"/>
    <property type="match status" value="1"/>
</dbReference>
<dbReference type="CDD" id="cd00065">
    <property type="entry name" value="FYVE_like_SF"/>
    <property type="match status" value="1"/>
</dbReference>
<dbReference type="InterPro" id="IPR001680">
    <property type="entry name" value="WD40_rpt"/>
</dbReference>
<dbReference type="InterPro" id="IPR013083">
    <property type="entry name" value="Znf_RING/FYVE/PHD"/>
</dbReference>
<dbReference type="InterPro" id="IPR017455">
    <property type="entry name" value="Znf_FYVE-rel"/>
</dbReference>
<dbReference type="SMART" id="SM00320">
    <property type="entry name" value="WD40"/>
    <property type="match status" value="4"/>
</dbReference>
<dbReference type="InterPro" id="IPR023362">
    <property type="entry name" value="PH-BEACH_dom"/>
</dbReference>
<evidence type="ECO:0000256" key="1">
    <source>
        <dbReference type="ARBA" id="ARBA00022574"/>
    </source>
</evidence>
<dbReference type="CDD" id="cd01201">
    <property type="entry name" value="PH_BEACH"/>
    <property type="match status" value="1"/>
</dbReference>
<dbReference type="InterPro" id="IPR015943">
    <property type="entry name" value="WD40/YVTN_repeat-like_dom_sf"/>
</dbReference>
<dbReference type="InterPro" id="IPR036372">
    <property type="entry name" value="BEACH_dom_sf"/>
</dbReference>
<evidence type="ECO:0000259" key="9">
    <source>
        <dbReference type="PROSITE" id="PS50178"/>
    </source>
</evidence>
<dbReference type="PROSITE" id="PS51783">
    <property type="entry name" value="PH_BEACH"/>
    <property type="match status" value="1"/>
</dbReference>
<evidence type="ECO:0000313" key="12">
    <source>
        <dbReference type="EMBL" id="KAI8583525.1"/>
    </source>
</evidence>
<dbReference type="PROSITE" id="PS00678">
    <property type="entry name" value="WD_REPEATS_1"/>
    <property type="match status" value="1"/>
</dbReference>
<keyword evidence="2" id="KW-0479">Metal-binding</keyword>
<dbReference type="EMBL" id="MU620895">
    <property type="protein sequence ID" value="KAI8583525.1"/>
    <property type="molecule type" value="Genomic_DNA"/>
</dbReference>
<dbReference type="SUPFAM" id="SSF50978">
    <property type="entry name" value="WD40 repeat-like"/>
    <property type="match status" value="1"/>
</dbReference>
<dbReference type="SUPFAM" id="SSF81837">
    <property type="entry name" value="BEACH domain"/>
    <property type="match status" value="1"/>
</dbReference>
<dbReference type="SUPFAM" id="SSF50729">
    <property type="entry name" value="PH domain-like"/>
    <property type="match status" value="1"/>
</dbReference>
<feature type="region of interest" description="Disordered" evidence="8">
    <location>
        <begin position="1504"/>
        <end position="1534"/>
    </location>
</feature>
<dbReference type="Pfam" id="PF00400">
    <property type="entry name" value="WD40"/>
    <property type="match status" value="1"/>
</dbReference>
<feature type="region of interest" description="Disordered" evidence="8">
    <location>
        <begin position="2009"/>
        <end position="2071"/>
    </location>
</feature>
<organism evidence="12 13">
    <name type="scientific">Umbelopsis ramanniana AG</name>
    <dbReference type="NCBI Taxonomy" id="1314678"/>
    <lineage>
        <taxon>Eukaryota</taxon>
        <taxon>Fungi</taxon>
        <taxon>Fungi incertae sedis</taxon>
        <taxon>Mucoromycota</taxon>
        <taxon>Mucoromycotina</taxon>
        <taxon>Umbelopsidomycetes</taxon>
        <taxon>Umbelopsidales</taxon>
        <taxon>Umbelopsidaceae</taxon>
        <taxon>Umbelopsis</taxon>
    </lineage>
</organism>
<dbReference type="Pfam" id="PF13385">
    <property type="entry name" value="Laminin_G_3"/>
    <property type="match status" value="1"/>
</dbReference>
<dbReference type="GeneID" id="75911101"/>
<dbReference type="InterPro" id="IPR011011">
    <property type="entry name" value="Znf_FYVE_PHD"/>
</dbReference>
<dbReference type="CDD" id="cd06071">
    <property type="entry name" value="Beach"/>
    <property type="match status" value="1"/>
</dbReference>
<dbReference type="SMART" id="SM01026">
    <property type="entry name" value="Beach"/>
    <property type="match status" value="1"/>
</dbReference>
<dbReference type="FunFam" id="1.10.1540.10:FF:000002">
    <property type="entry name" value="WD repeat and FYVE domain containing 3"/>
    <property type="match status" value="1"/>
</dbReference>
<evidence type="ECO:0000313" key="13">
    <source>
        <dbReference type="Proteomes" id="UP001206595"/>
    </source>
</evidence>
<name>A0AAD5EJJ0_UMBRA</name>
<dbReference type="RefSeq" id="XP_051448529.1">
    <property type="nucleotide sequence ID" value="XM_051585753.1"/>
</dbReference>
<dbReference type="InterPro" id="IPR013320">
    <property type="entry name" value="ConA-like_dom_sf"/>
</dbReference>
<dbReference type="PANTHER" id="PTHR46108">
    <property type="entry name" value="BLUE CHEESE"/>
    <property type="match status" value="1"/>
</dbReference>
<feature type="region of interest" description="Disordered" evidence="8">
    <location>
        <begin position="1222"/>
        <end position="1251"/>
    </location>
</feature>
<dbReference type="PROSITE" id="PS50294">
    <property type="entry name" value="WD_REPEATS_REGION"/>
    <property type="match status" value="1"/>
</dbReference>
<keyword evidence="4 6" id="KW-0863">Zinc-finger</keyword>
<keyword evidence="5" id="KW-0862">Zinc</keyword>
<feature type="domain" description="BEACH" evidence="10">
    <location>
        <begin position="2248"/>
        <end position="2542"/>
    </location>
</feature>
<proteinExistence type="predicted"/>
<feature type="compositionally biased region" description="Acidic residues" evidence="8">
    <location>
        <begin position="2058"/>
        <end position="2068"/>
    </location>
</feature>
<dbReference type="Gene3D" id="2.130.10.10">
    <property type="entry name" value="YVTN repeat-like/Quinoprotein amine dehydrogenase"/>
    <property type="match status" value="1"/>
</dbReference>
<dbReference type="Proteomes" id="UP001206595">
    <property type="component" value="Unassembled WGS sequence"/>
</dbReference>
<dbReference type="PROSITE" id="PS50197">
    <property type="entry name" value="BEACH"/>
    <property type="match status" value="1"/>
</dbReference>
<evidence type="ECO:0000256" key="4">
    <source>
        <dbReference type="ARBA" id="ARBA00022771"/>
    </source>
</evidence>
<dbReference type="InterPro" id="IPR019775">
    <property type="entry name" value="WD40_repeat_CS"/>
</dbReference>
<protein>
    <recommendedName>
        <fullName evidence="14">Beach-domain-containing protein</fullName>
    </recommendedName>
</protein>
<dbReference type="InterPro" id="IPR036322">
    <property type="entry name" value="WD40_repeat_dom_sf"/>
</dbReference>
<evidence type="ECO:0000256" key="5">
    <source>
        <dbReference type="ARBA" id="ARBA00022833"/>
    </source>
</evidence>
<feature type="compositionally biased region" description="Polar residues" evidence="8">
    <location>
        <begin position="2011"/>
        <end position="2027"/>
    </location>
</feature>
<feature type="repeat" description="WD" evidence="7">
    <location>
        <begin position="2676"/>
        <end position="2717"/>
    </location>
</feature>
<dbReference type="SUPFAM" id="SSF57903">
    <property type="entry name" value="FYVE/PHD zinc finger"/>
    <property type="match status" value="1"/>
</dbReference>
<dbReference type="SMART" id="SM00064">
    <property type="entry name" value="FYVE"/>
    <property type="match status" value="1"/>
</dbReference>
<dbReference type="GO" id="GO:0008270">
    <property type="term" value="F:zinc ion binding"/>
    <property type="evidence" value="ECO:0007669"/>
    <property type="project" value="UniProtKB-KW"/>
</dbReference>
<dbReference type="Pfam" id="PF14844">
    <property type="entry name" value="PH_BEACH"/>
    <property type="match status" value="1"/>
</dbReference>
<feature type="compositionally biased region" description="Low complexity" evidence="8">
    <location>
        <begin position="1222"/>
        <end position="1234"/>
    </location>
</feature>
<evidence type="ECO:0000256" key="7">
    <source>
        <dbReference type="PROSITE-ProRule" id="PRU00221"/>
    </source>
</evidence>
<accession>A0AAD5EJJ0</accession>
<feature type="domain" description="BEACH-type PH" evidence="11">
    <location>
        <begin position="2081"/>
        <end position="2216"/>
    </location>
</feature>
<dbReference type="PROSITE" id="PS50178">
    <property type="entry name" value="ZF_FYVE"/>
    <property type="match status" value="1"/>
</dbReference>
<evidence type="ECO:0000256" key="3">
    <source>
        <dbReference type="ARBA" id="ARBA00022737"/>
    </source>
</evidence>
<keyword evidence="3" id="KW-0677">Repeat</keyword>
<sequence>MQMVTQSWKVYSGKDASQQTPWEHIEMEVELVAHYLQMSFKASSDTLFKDFSESGGYGYLVNMVIETSTGKSSSDKQTQIYNIMENLIYVGPDKVDFSYIDGSPYQHEDFVIPQYPEESRIRNVDAFQILLDSILSMVSTNSETTDDTKQNQKSSIRLIMLQSLDHCIRANPVNYFITVPVNALPLLLEKLYGFDEKSQTVILNLLSYVMWDLNYVPFKELAVISLHLQSNSSSGRAIPLICGVFKKLLAKSDKFQSVFREVGLVNVFAATLSEIITVLHQRRLSSGEIVISEGKGDGFIDNAIASFDAISDTLVHMLRDGENAKLFLRSLKGNITDLIANDKTRKSAMSLVELLLRAAPLQTSGGDTSPTSPSDLSGAQDQVIQLMEMAQTLDKREILLKTQILNIISHAFKTTPSMRNSFRSFGGYVTLISVLVSLEDIYTELSSADGITTSEGVAIQEKEVDDLVEAVLDLLRKSMTGSPINCRHFTKNVTYGSLENAIKMTGVLQNLSSTSKLFGTLLAFATDRDEFKNIFVSNDHLAENQPSVTNDAITVSIEKRLNLSSVRLVNADVMISIMNLQKEIGANHELSMQIFTSVLTLAYGNRHNQILLNRNGMILHLLERLYPKPTVFELSDVFEEHALTDAERQILTSLLQRLTALGLSYAELRYLFEAFEDQQSKTVSLTKRSSAIFLDTLRYSVESSRWPNFIHLDLSAKETSAIALDHVLPFPPNSGYTLLFWIHIEKQSESSRLTILDVIQNGETKLSVTVDGQNRHLHIEIQGRKQIMSFNAFQFQPNYWYHIALVHNRSRLGLTSSIMALYVNGSFLEQIRCPYNLSSGSPQSKLVFGGLASETLPVENRQVVWDLGPSYIIEDTLDSDIVNLLFNVGARYTALFQDSLKQFQSYETSTTLFLKLRSLSKASSKGDSSHSAFVEAMRGIGSTVIPEQKIVVALFAGNTISEDAERMIYPCNEGIKRFLASKTNLGDVTLNSAVPKINKALWQPNGLAYLLGSPLVVRPASVDDVLWKVGGFSAVLKLVEVAETPSTLYKTLGILFEAVRCSWRNSEDMERLHGYEILAYLLKQKRDIIEIDHLERLLSFIGKDGAYLNESVINNPYAYRYIVLNFEIWKRTSIAVQKAHLDQFFLFIQQSKFRNFNIKRLQNIHLVKKMLLAFRLSVYSKELVPSAVAALRVAMMNNWTTDSIRAVATFLASCLPDYKNSNLPSPTPSSASSPRTRELRSENQDFGNPQSSAARKEVILDAKGFPSTDKKTQMCIIVMEMLHGILCEPQNQDLVAKYSNTITNKWALLFFEKDVHPYVVVLALRILCRLLILQGPAYMMKFRSGTDGMYIMQSLLKNHWNVLQVHEALVTTLLGMDISDVPLQSSVDFSRIITLHSQNAHRQIPIPELMRVELALIDHGLKEQNGLTKSDADNSPSIQLLTRVLRLLNDLHDMSNVMQNICCRLDIIETLVTTEFWVACQNECTTAEMELVRLEDQESMFDQDVAESNTEVNASHEEDNGPMPERPSKSSILKRGGLSTLVTKTSPHAVKRSKSMLTRARSTSVRLTRTASGARRSNYIADNTASDRLVELLTKIIVAAIISDNSRAEAVFILYSRYAPPSTEAGQIQFNTLMLTHINLTLKTSIQLDTSVLQRPAMLMNIAKYAQYLVDTVVQGLFTNGMEQTYDLLATILETWQTTANDKYSSSSQQAINVLFKAFNRMVLLRISDLDATTASANQIVDFLNYCVHYQKLLLSSANTDMDFLRCFCYHLYTFMRIRDPTVQATTMNLWKLLMLQKSDEVTKMLRTSVQGVESQDLVNGFNGLLEMDTDSFLLWMDSRKRELTMFFQDHIIRVWEDIVAIENKNSGDALKAICVQRINRLKKLQKRLGAEQECLSKYVSKTFTWLYGIKKVELSKFTKALQDNDGHENFVRSEWAKISGHLFEERAIWGRNQNDSHTKWQLDLTESRCRMRLKMQPNRNLHVYPYLPKQQTATDILDSTEETNLLELSDNLQMKRQMSQDTVSEKTNAVEEATTGEEAYEGDGESAEQQDHQDAPTIDEEEDEVSYEEDKNRKVLRLLDGRDMVLDVLNVSQISGLDACEGLLLLCKNNLYLIDNFFQRSDGEVVEIWDAPKEERDQYLILLAQNAGMDTAPNVTTSGDLHFCRKWPIEDLKELFKRKFLFRDVALEIFFADGQNALITAMDTSERDNLYSKLLARINPSANSLDYVIGGNDLEKLSESTNPFRLTNIFGSSSFSELTQRWERREITNFQYLMDLNTIAGRSYNDLTQYPVFPWILADYESEELDLENPSTFRDLSKPMGAQTSEREAEFADRYKQWGETDDPAPAFHYGTHYSSAMIVCSFLIRLEPFTQHYLKLQGGTFDHADRLFDSIGKAWDSASMRNMSDVRELIPEFFYLPEFLENVNKFNFGTKQGTGEAIDSVILPPWAHGDPAVFIHKHREALESDYVSSNLHNWIDLIFGCKQQGPTAVKAMNVFHHLSYENAVDLDAITDTIEKTATIGIIHNFGQTPRQLFKRPHPRRQPAPADPLSSGRYQFYSNVDKLIQSAMPLQDVGEGIRKLHLFGEKVTAATKEQAFMLPDGAKYIEWGFSDKSLRFHSSEGKKLVNIFENMQVDELTAATFADPRTLVTGGADNMICVWNIKLDKTTDFVLRECLRGHTDSITVITASRPFSLILSGSLDQTIILWDLNRMQYVRTVAGHESAINDISVNDTTGEIISICSVSLRIWSVNGEPLMMLNIHSDPILTATFYLGRSNDWFSKDLIVTGHSKGKIQFWHKTLAPADKKTQHEWTLTPVHTLQLEDRANMCYSYTDITSLHIAKRLLLAGDASGKLHSFALPDCDTTFHYVREDKAKECFNCSKIFSVLERRVHCRTCGGVFCNACVNHVTLPGIEKSFKYCGLCTEKLNRMML</sequence>
<dbReference type="Pfam" id="PF23295">
    <property type="entry name" value="Arm_4"/>
    <property type="match status" value="1"/>
</dbReference>
<dbReference type="Gene3D" id="1.10.1540.10">
    <property type="entry name" value="BEACH domain"/>
    <property type="match status" value="1"/>
</dbReference>
<evidence type="ECO:0000259" key="10">
    <source>
        <dbReference type="PROSITE" id="PS50197"/>
    </source>
</evidence>
<comment type="caution">
    <text evidence="12">The sequence shown here is derived from an EMBL/GenBank/DDBJ whole genome shotgun (WGS) entry which is preliminary data.</text>
</comment>
<feature type="domain" description="FYVE-type" evidence="9">
    <location>
        <begin position="2870"/>
        <end position="2927"/>
    </location>
</feature>
<dbReference type="Pfam" id="PF01363">
    <property type="entry name" value="FYVE"/>
    <property type="match status" value="1"/>
</dbReference>
<dbReference type="Gene3D" id="3.30.40.10">
    <property type="entry name" value="Zinc/RING finger domain, C3HC4 (zinc finger)"/>
    <property type="match status" value="1"/>
</dbReference>
<dbReference type="InterPro" id="IPR056252">
    <property type="entry name" value="Alfy-like_Arm-like"/>
</dbReference>
<evidence type="ECO:0008006" key="14">
    <source>
        <dbReference type="Google" id="ProtNLM"/>
    </source>
</evidence>
<evidence type="ECO:0000259" key="11">
    <source>
        <dbReference type="PROSITE" id="PS51783"/>
    </source>
</evidence>